<organism evidence="1 2">
    <name type="scientific">Ambrosia artemisiifolia</name>
    <name type="common">Common ragweed</name>
    <dbReference type="NCBI Taxonomy" id="4212"/>
    <lineage>
        <taxon>Eukaryota</taxon>
        <taxon>Viridiplantae</taxon>
        <taxon>Streptophyta</taxon>
        <taxon>Embryophyta</taxon>
        <taxon>Tracheophyta</taxon>
        <taxon>Spermatophyta</taxon>
        <taxon>Magnoliopsida</taxon>
        <taxon>eudicotyledons</taxon>
        <taxon>Gunneridae</taxon>
        <taxon>Pentapetalae</taxon>
        <taxon>asterids</taxon>
        <taxon>campanulids</taxon>
        <taxon>Asterales</taxon>
        <taxon>Asteraceae</taxon>
        <taxon>Asteroideae</taxon>
        <taxon>Heliantheae alliance</taxon>
        <taxon>Heliantheae</taxon>
        <taxon>Ambrosia</taxon>
    </lineage>
</organism>
<accession>A0AAD5BR22</accession>
<proteinExistence type="predicted"/>
<gene>
    <name evidence="1" type="ORF">M8C21_003341</name>
</gene>
<dbReference type="EMBL" id="JAMZMK010011497">
    <property type="protein sequence ID" value="KAI7726893.1"/>
    <property type="molecule type" value="Genomic_DNA"/>
</dbReference>
<dbReference type="PANTHER" id="PTHR20953">
    <property type="entry name" value="KINASE-RELATED"/>
    <property type="match status" value="1"/>
</dbReference>
<reference evidence="1" key="1">
    <citation type="submission" date="2022-06" db="EMBL/GenBank/DDBJ databases">
        <title>Uncovering the hologenomic basis of an extraordinary plant invasion.</title>
        <authorList>
            <person name="Bieker V.C."/>
            <person name="Martin M.D."/>
            <person name="Gilbert T."/>
            <person name="Hodgins K."/>
            <person name="Battlay P."/>
            <person name="Petersen B."/>
            <person name="Wilson J."/>
        </authorList>
    </citation>
    <scope>NUCLEOTIDE SEQUENCE</scope>
    <source>
        <strain evidence="1">AA19_3_7</strain>
        <tissue evidence="1">Leaf</tissue>
    </source>
</reference>
<dbReference type="PANTHER" id="PTHR20953:SF13">
    <property type="entry name" value="EXPRESSED PROTEIN"/>
    <property type="match status" value="1"/>
</dbReference>
<dbReference type="AlphaFoldDB" id="A0AAD5BR22"/>
<protein>
    <submittedName>
        <fullName evidence="1">Uncharacterized protein</fullName>
    </submittedName>
</protein>
<keyword evidence="2" id="KW-1185">Reference proteome</keyword>
<sequence length="133" mass="15421">MSMCYSSTSPSFYKHHIPTLFKPVSISTRTIKPIIRTNCTPPSDDDDTNDIHQLLKILPHDLRHNLVMESKRDQLLEVILDLGRLPEARYLGDSGRRYLRDTEVNVSFILLFSVLTFNLLHCRRAEANKHMDN</sequence>
<comment type="caution">
    <text evidence="1">The sequence shown here is derived from an EMBL/GenBank/DDBJ whole genome shotgun (WGS) entry which is preliminary data.</text>
</comment>
<evidence type="ECO:0000313" key="2">
    <source>
        <dbReference type="Proteomes" id="UP001206925"/>
    </source>
</evidence>
<name>A0AAD5BR22_AMBAR</name>
<evidence type="ECO:0000313" key="1">
    <source>
        <dbReference type="EMBL" id="KAI7726893.1"/>
    </source>
</evidence>
<dbReference type="Proteomes" id="UP001206925">
    <property type="component" value="Unassembled WGS sequence"/>
</dbReference>